<sequence length="131" mass="15479">MDLWMKVVWCLICLVILVKIISYKNKCRISQIDYLRALAYDAGYFQASIENNRAVGFTIDDIKRWQIVKNNRIENLEDLQLIRQAFHDGFNDCQRGEKNFARNKLQEIGFEEWEQFDRESRVIDNLDGGAV</sequence>
<dbReference type="EMBL" id="MFGJ01000008">
    <property type="protein sequence ID" value="OGF30914.1"/>
    <property type="molecule type" value="Genomic_DNA"/>
</dbReference>
<accession>A0A1F5SW10</accession>
<organism evidence="1 2">
    <name type="scientific">Candidatus Falkowbacteria bacterium RIFOXYC2_FULL_36_12</name>
    <dbReference type="NCBI Taxonomy" id="1798002"/>
    <lineage>
        <taxon>Bacteria</taxon>
        <taxon>Candidatus Falkowiibacteriota</taxon>
    </lineage>
</organism>
<dbReference type="AlphaFoldDB" id="A0A1F5SW10"/>
<dbReference type="Proteomes" id="UP000179001">
    <property type="component" value="Unassembled WGS sequence"/>
</dbReference>
<evidence type="ECO:0000313" key="1">
    <source>
        <dbReference type="EMBL" id="OGF30914.1"/>
    </source>
</evidence>
<gene>
    <name evidence="1" type="ORF">A2478_00495</name>
</gene>
<name>A0A1F5SW10_9BACT</name>
<proteinExistence type="predicted"/>
<protein>
    <submittedName>
        <fullName evidence="1">Uncharacterized protein</fullName>
    </submittedName>
</protein>
<evidence type="ECO:0000313" key="2">
    <source>
        <dbReference type="Proteomes" id="UP000179001"/>
    </source>
</evidence>
<reference evidence="1 2" key="1">
    <citation type="journal article" date="2016" name="Nat. Commun.">
        <title>Thousands of microbial genomes shed light on interconnected biogeochemical processes in an aquifer system.</title>
        <authorList>
            <person name="Anantharaman K."/>
            <person name="Brown C.T."/>
            <person name="Hug L.A."/>
            <person name="Sharon I."/>
            <person name="Castelle C.J."/>
            <person name="Probst A.J."/>
            <person name="Thomas B.C."/>
            <person name="Singh A."/>
            <person name="Wilkins M.J."/>
            <person name="Karaoz U."/>
            <person name="Brodie E.L."/>
            <person name="Williams K.H."/>
            <person name="Hubbard S.S."/>
            <person name="Banfield J.F."/>
        </authorList>
    </citation>
    <scope>NUCLEOTIDE SEQUENCE [LARGE SCALE GENOMIC DNA]</scope>
</reference>
<comment type="caution">
    <text evidence="1">The sequence shown here is derived from an EMBL/GenBank/DDBJ whole genome shotgun (WGS) entry which is preliminary data.</text>
</comment>
<dbReference type="STRING" id="1798002.A2478_00495"/>